<dbReference type="InterPro" id="IPR016162">
    <property type="entry name" value="Ald_DH_N"/>
</dbReference>
<proteinExistence type="inferred from homology"/>
<dbReference type="Pfam" id="PF00171">
    <property type="entry name" value="Aldedh"/>
    <property type="match status" value="1"/>
</dbReference>
<sequence length="169" mass="18281">MKMIIGNELIDSEKRFDVINPYTGDIVDTVPVASPGLIEKALQQSYKYHCDLTGVERASILSGTAATLEIQRDTIASLITSESGLCVKHALHEVSRAINCLQFSVLQAEKIDDLDITSEFVSSANTRDPKLAVITEPWDLAVGITPFNHPLNMVVHKVAPAIAAGTPIV</sequence>
<feature type="domain" description="Aldehyde dehydrogenase" evidence="3">
    <location>
        <begin position="13"/>
        <end position="169"/>
    </location>
</feature>
<dbReference type="PANTHER" id="PTHR42991:SF1">
    <property type="entry name" value="ALDEHYDE DEHYDROGENASE"/>
    <property type="match status" value="1"/>
</dbReference>
<dbReference type="SUPFAM" id="SSF53720">
    <property type="entry name" value="ALDH-like"/>
    <property type="match status" value="1"/>
</dbReference>
<keyword evidence="2" id="KW-0560">Oxidoreductase</keyword>
<dbReference type="Gene3D" id="3.40.605.10">
    <property type="entry name" value="Aldehyde Dehydrogenase, Chain A, domain 1"/>
    <property type="match status" value="1"/>
</dbReference>
<dbReference type="InterPro" id="IPR016161">
    <property type="entry name" value="Ald_DH/histidinol_DH"/>
</dbReference>
<evidence type="ECO:0000259" key="3">
    <source>
        <dbReference type="Pfam" id="PF00171"/>
    </source>
</evidence>
<name>A0A382SYP2_9ZZZZ</name>
<dbReference type="InterPro" id="IPR051020">
    <property type="entry name" value="ALDH-related_metabolic_enz"/>
</dbReference>
<protein>
    <recommendedName>
        <fullName evidence="3">Aldehyde dehydrogenase domain-containing protein</fullName>
    </recommendedName>
</protein>
<dbReference type="AlphaFoldDB" id="A0A382SYP2"/>
<dbReference type="PANTHER" id="PTHR42991">
    <property type="entry name" value="ALDEHYDE DEHYDROGENASE"/>
    <property type="match status" value="1"/>
</dbReference>
<feature type="non-terminal residue" evidence="4">
    <location>
        <position position="169"/>
    </location>
</feature>
<accession>A0A382SYP2</accession>
<evidence type="ECO:0000256" key="1">
    <source>
        <dbReference type="ARBA" id="ARBA00009986"/>
    </source>
</evidence>
<comment type="similarity">
    <text evidence="1">Belongs to the aldehyde dehydrogenase family.</text>
</comment>
<dbReference type="InterPro" id="IPR015590">
    <property type="entry name" value="Aldehyde_DH_dom"/>
</dbReference>
<evidence type="ECO:0000313" key="4">
    <source>
        <dbReference type="EMBL" id="SVD14278.1"/>
    </source>
</evidence>
<dbReference type="GO" id="GO:0008911">
    <property type="term" value="F:lactaldehyde dehydrogenase (NAD+) activity"/>
    <property type="evidence" value="ECO:0007669"/>
    <property type="project" value="TreeGrafter"/>
</dbReference>
<organism evidence="4">
    <name type="scientific">marine metagenome</name>
    <dbReference type="NCBI Taxonomy" id="408172"/>
    <lineage>
        <taxon>unclassified sequences</taxon>
        <taxon>metagenomes</taxon>
        <taxon>ecological metagenomes</taxon>
    </lineage>
</organism>
<reference evidence="4" key="1">
    <citation type="submission" date="2018-05" db="EMBL/GenBank/DDBJ databases">
        <authorList>
            <person name="Lanie J.A."/>
            <person name="Ng W.-L."/>
            <person name="Kazmierczak K.M."/>
            <person name="Andrzejewski T.M."/>
            <person name="Davidsen T.M."/>
            <person name="Wayne K.J."/>
            <person name="Tettelin H."/>
            <person name="Glass J.I."/>
            <person name="Rusch D."/>
            <person name="Podicherti R."/>
            <person name="Tsui H.-C.T."/>
            <person name="Winkler M.E."/>
        </authorList>
    </citation>
    <scope>NUCLEOTIDE SEQUENCE</scope>
</reference>
<dbReference type="EMBL" id="UINC01132148">
    <property type="protein sequence ID" value="SVD14278.1"/>
    <property type="molecule type" value="Genomic_DNA"/>
</dbReference>
<gene>
    <name evidence="4" type="ORF">METZ01_LOCUS367132</name>
</gene>
<evidence type="ECO:0000256" key="2">
    <source>
        <dbReference type="ARBA" id="ARBA00023002"/>
    </source>
</evidence>